<accession>A0A073B2I8</accession>
<dbReference type="eggNOG" id="COG2267">
    <property type="taxonomic scope" value="Bacteria"/>
</dbReference>
<comment type="caution">
    <text evidence="2">The sequence shown here is derived from an EMBL/GenBank/DDBJ whole genome shotgun (WGS) entry which is preliminary data.</text>
</comment>
<protein>
    <submittedName>
        <fullName evidence="2">Lysophospholipase</fullName>
    </submittedName>
</protein>
<dbReference type="Pfam" id="PF12146">
    <property type="entry name" value="Hydrolase_4"/>
    <property type="match status" value="1"/>
</dbReference>
<dbReference type="SUPFAM" id="SSF53474">
    <property type="entry name" value="alpha/beta-Hydrolases"/>
    <property type="match status" value="1"/>
</dbReference>
<feature type="domain" description="Serine aminopeptidase S33" evidence="1">
    <location>
        <begin position="25"/>
        <end position="249"/>
    </location>
</feature>
<keyword evidence="3" id="KW-1185">Reference proteome</keyword>
<proteinExistence type="predicted"/>
<evidence type="ECO:0000313" key="2">
    <source>
        <dbReference type="EMBL" id="KEI45497.1"/>
    </source>
</evidence>
<dbReference type="PANTHER" id="PTHR11614">
    <property type="entry name" value="PHOSPHOLIPASE-RELATED"/>
    <property type="match status" value="1"/>
</dbReference>
<dbReference type="Gene3D" id="3.40.50.1820">
    <property type="entry name" value="alpha/beta hydrolase"/>
    <property type="match status" value="1"/>
</dbReference>
<dbReference type="InterPro" id="IPR029058">
    <property type="entry name" value="AB_hydrolase_fold"/>
</dbReference>
<evidence type="ECO:0000313" key="3">
    <source>
        <dbReference type="Proteomes" id="UP000031419"/>
    </source>
</evidence>
<reference evidence="2 3" key="1">
    <citation type="submission" date="2014-06" db="EMBL/GenBank/DDBJ databases">
        <title>Saccharopolyspora rectivirgula DSM-43113 Genome sequencing.</title>
        <authorList>
            <person name="Barrera C."/>
            <person name="Millon L."/>
            <person name="Rognon B."/>
            <person name="Zaugg C."/>
            <person name="Monod M."/>
        </authorList>
    </citation>
    <scope>NUCLEOTIDE SEQUENCE [LARGE SCALE GENOMIC DNA]</scope>
    <source>
        <strain evidence="2 3">DSM 43113</strain>
    </source>
</reference>
<name>A0A073B2I8_9PSEU</name>
<dbReference type="InterPro" id="IPR022742">
    <property type="entry name" value="Hydrolase_4"/>
</dbReference>
<dbReference type="OrthoDB" id="9806902at2"/>
<gene>
    <name evidence="2" type="ORF">GU90_03375</name>
</gene>
<evidence type="ECO:0000259" key="1">
    <source>
        <dbReference type="Pfam" id="PF12146"/>
    </source>
</evidence>
<dbReference type="InterPro" id="IPR051044">
    <property type="entry name" value="MAG_DAG_Lipase"/>
</dbReference>
<dbReference type="EMBL" id="JNVU01000012">
    <property type="protein sequence ID" value="KEI45497.1"/>
    <property type="molecule type" value="Genomic_DNA"/>
</dbReference>
<dbReference type="STRING" id="28042.GU90_03375"/>
<sequence>MIEPTDREVPCLSGDLVVRKWAASEPNWVALLAHGYGEHSGRYQWIAEQLVADGAVVFAPDHAGHGRSPGKRVYIKDADTIVADLEAVRKQIADEYPDLPLVLMGHSLGGMFAVRYAQLHQEHLSAIVLSAPVLGTWHVLDLLEHDEIPDTPIDPETLSRDPKVGQEYKTDPLVWHGPYRRTTLKAIDRCLTAINDGPQLDKPTLWIHGEEDELVPEADTRTGIDRIRGERFHEHIYPGARHELLNETNRDEVLDEVLTFIHRALRK</sequence>
<organism evidence="2 3">
    <name type="scientific">Saccharopolyspora rectivirgula</name>
    <dbReference type="NCBI Taxonomy" id="28042"/>
    <lineage>
        <taxon>Bacteria</taxon>
        <taxon>Bacillati</taxon>
        <taxon>Actinomycetota</taxon>
        <taxon>Actinomycetes</taxon>
        <taxon>Pseudonocardiales</taxon>
        <taxon>Pseudonocardiaceae</taxon>
        <taxon>Saccharopolyspora</taxon>
    </lineage>
</organism>
<dbReference type="RefSeq" id="WP_029720784.1">
    <property type="nucleotide sequence ID" value="NZ_JAJUIW010000022.1"/>
</dbReference>
<dbReference type="Proteomes" id="UP000031419">
    <property type="component" value="Unassembled WGS sequence"/>
</dbReference>
<dbReference type="AlphaFoldDB" id="A0A073B2I8"/>